<evidence type="ECO:0000259" key="1">
    <source>
        <dbReference type="Pfam" id="PF06094"/>
    </source>
</evidence>
<dbReference type="CDD" id="cd06661">
    <property type="entry name" value="GGCT_like"/>
    <property type="match status" value="1"/>
</dbReference>
<dbReference type="EMBL" id="JACHIA010000012">
    <property type="protein sequence ID" value="MBB6072116.1"/>
    <property type="molecule type" value="Genomic_DNA"/>
</dbReference>
<proteinExistence type="predicted"/>
<dbReference type="Proteomes" id="UP000582837">
    <property type="component" value="Unassembled WGS sequence"/>
</dbReference>
<protein>
    <submittedName>
        <fullName evidence="2">Gamma-glutamylcyclotransferase (GGCT)/AIG2-like uncharacterized protein YtfP</fullName>
    </submittedName>
</protein>
<dbReference type="Pfam" id="PF06094">
    <property type="entry name" value="GGACT"/>
    <property type="match status" value="1"/>
</dbReference>
<name>A0A841H2F8_9BACT</name>
<organism evidence="2 3">
    <name type="scientific">Longimicrobium terrae</name>
    <dbReference type="NCBI Taxonomy" id="1639882"/>
    <lineage>
        <taxon>Bacteria</taxon>
        <taxon>Pseudomonadati</taxon>
        <taxon>Gemmatimonadota</taxon>
        <taxon>Longimicrobiia</taxon>
        <taxon>Longimicrobiales</taxon>
        <taxon>Longimicrobiaceae</taxon>
        <taxon>Longimicrobium</taxon>
    </lineage>
</organism>
<evidence type="ECO:0000313" key="2">
    <source>
        <dbReference type="EMBL" id="MBB6072116.1"/>
    </source>
</evidence>
<evidence type="ECO:0000313" key="3">
    <source>
        <dbReference type="Proteomes" id="UP000582837"/>
    </source>
</evidence>
<dbReference type="AlphaFoldDB" id="A0A841H2F8"/>
<dbReference type="GO" id="GO:0016740">
    <property type="term" value="F:transferase activity"/>
    <property type="evidence" value="ECO:0007669"/>
    <property type="project" value="UniProtKB-KW"/>
</dbReference>
<dbReference type="RefSeq" id="WP_205761494.1">
    <property type="nucleotide sequence ID" value="NZ_JABDTL010000001.1"/>
</dbReference>
<dbReference type="InterPro" id="IPR036568">
    <property type="entry name" value="GGCT-like_sf"/>
</dbReference>
<keyword evidence="3" id="KW-1185">Reference proteome</keyword>
<dbReference type="Gene3D" id="3.10.490.10">
    <property type="entry name" value="Gamma-glutamyl cyclotransferase-like"/>
    <property type="match status" value="1"/>
</dbReference>
<keyword evidence="2" id="KW-0808">Transferase</keyword>
<reference evidence="2 3" key="1">
    <citation type="submission" date="2020-08" db="EMBL/GenBank/DDBJ databases">
        <title>Genomic Encyclopedia of Type Strains, Phase IV (KMG-IV): sequencing the most valuable type-strain genomes for metagenomic binning, comparative biology and taxonomic classification.</title>
        <authorList>
            <person name="Goeker M."/>
        </authorList>
    </citation>
    <scope>NUCLEOTIDE SEQUENCE [LARGE SCALE GENOMIC DNA]</scope>
    <source>
        <strain evidence="2 3">DSM 29007</strain>
    </source>
</reference>
<comment type="caution">
    <text evidence="2">The sequence shown here is derived from an EMBL/GenBank/DDBJ whole genome shotgun (WGS) entry which is preliminary data.</text>
</comment>
<accession>A0A841H2F8</accession>
<dbReference type="InterPro" id="IPR013024">
    <property type="entry name" value="GGCT-like"/>
</dbReference>
<dbReference type="SUPFAM" id="SSF110857">
    <property type="entry name" value="Gamma-glutamyl cyclotransferase-like"/>
    <property type="match status" value="1"/>
</dbReference>
<dbReference type="InterPro" id="IPR009288">
    <property type="entry name" value="AIG2-like_dom"/>
</dbReference>
<feature type="domain" description="Gamma-glutamylcyclotransferase AIG2-like" evidence="1">
    <location>
        <begin position="15"/>
        <end position="138"/>
    </location>
</feature>
<sequence>MHFPPENGSESPAHLFVYGTLRPDADGPMHRLLAYAARRVGPATAAGALYDVGPYPAAVPSAAGRIRGELLALNPPAAPLLAALDAYEGFSPADPAASLYVRSTVTVRLDDGGDAASWVYWYARPVDGLKLIASGDWMRR</sequence>
<gene>
    <name evidence="2" type="ORF">HNQ61_003777</name>
</gene>